<accession>A0A9P5TIJ3</accession>
<proteinExistence type="predicted"/>
<dbReference type="EMBL" id="JADNYJ010000150">
    <property type="protein sequence ID" value="KAF8879315.1"/>
    <property type="molecule type" value="Genomic_DNA"/>
</dbReference>
<protein>
    <submittedName>
        <fullName evidence="1">Uncharacterized protein</fullName>
    </submittedName>
</protein>
<evidence type="ECO:0000313" key="1">
    <source>
        <dbReference type="EMBL" id="KAF8879315.1"/>
    </source>
</evidence>
<evidence type="ECO:0000313" key="2">
    <source>
        <dbReference type="Proteomes" id="UP000724874"/>
    </source>
</evidence>
<sequence>MLKSGRSFVTHWRSKSGQEKLRQSFSADCEESVEPELGQIWKWKLSIFPALEHREEVVIYVIHRYRQVQCIGVEKDAWHHIQPFGFSTLDVYPTKGPVCTFNKPGETASVSPRPTTRTHGVKIETLQCRQSEALKETTDIYIHPSYYQWCHNDSKALEGSMFDRKIVLYNIVSYSTPDAQNLELRAGRQNLETFLDRYARRILHRYSDAKFSDLVKG</sequence>
<organism evidence="1 2">
    <name type="scientific">Gymnopilus junonius</name>
    <name type="common">Spectacular rustgill mushroom</name>
    <name type="synonym">Gymnopilus spectabilis subsp. junonius</name>
    <dbReference type="NCBI Taxonomy" id="109634"/>
    <lineage>
        <taxon>Eukaryota</taxon>
        <taxon>Fungi</taxon>
        <taxon>Dikarya</taxon>
        <taxon>Basidiomycota</taxon>
        <taxon>Agaricomycotina</taxon>
        <taxon>Agaricomycetes</taxon>
        <taxon>Agaricomycetidae</taxon>
        <taxon>Agaricales</taxon>
        <taxon>Agaricineae</taxon>
        <taxon>Hymenogastraceae</taxon>
        <taxon>Gymnopilus</taxon>
    </lineage>
</organism>
<name>A0A9P5TIJ3_GYMJU</name>
<keyword evidence="2" id="KW-1185">Reference proteome</keyword>
<gene>
    <name evidence="1" type="ORF">CPB84DRAFT_1751681</name>
</gene>
<reference evidence="1" key="1">
    <citation type="submission" date="2020-11" db="EMBL/GenBank/DDBJ databases">
        <authorList>
            <consortium name="DOE Joint Genome Institute"/>
            <person name="Ahrendt S."/>
            <person name="Riley R."/>
            <person name="Andreopoulos W."/>
            <person name="LaButti K."/>
            <person name="Pangilinan J."/>
            <person name="Ruiz-duenas F.J."/>
            <person name="Barrasa J.M."/>
            <person name="Sanchez-Garcia M."/>
            <person name="Camarero S."/>
            <person name="Miyauchi S."/>
            <person name="Serrano A."/>
            <person name="Linde D."/>
            <person name="Babiker R."/>
            <person name="Drula E."/>
            <person name="Ayuso-Fernandez I."/>
            <person name="Pacheco R."/>
            <person name="Padilla G."/>
            <person name="Ferreira P."/>
            <person name="Barriuso J."/>
            <person name="Kellner H."/>
            <person name="Castanera R."/>
            <person name="Alfaro M."/>
            <person name="Ramirez L."/>
            <person name="Pisabarro A.G."/>
            <person name="Kuo A."/>
            <person name="Tritt A."/>
            <person name="Lipzen A."/>
            <person name="He G."/>
            <person name="Yan M."/>
            <person name="Ng V."/>
            <person name="Cullen D."/>
            <person name="Martin F."/>
            <person name="Rosso M.-N."/>
            <person name="Henrissat B."/>
            <person name="Hibbett D."/>
            <person name="Martinez A.T."/>
            <person name="Grigoriev I.V."/>
        </authorList>
    </citation>
    <scope>NUCLEOTIDE SEQUENCE</scope>
    <source>
        <strain evidence="1">AH 44721</strain>
    </source>
</reference>
<comment type="caution">
    <text evidence="1">The sequence shown here is derived from an EMBL/GenBank/DDBJ whole genome shotgun (WGS) entry which is preliminary data.</text>
</comment>
<dbReference type="Proteomes" id="UP000724874">
    <property type="component" value="Unassembled WGS sequence"/>
</dbReference>
<dbReference type="AlphaFoldDB" id="A0A9P5TIJ3"/>